<keyword evidence="1" id="KW-0175">Coiled coil</keyword>
<protein>
    <submittedName>
        <fullName evidence="4">CLUMA_CG015845, isoform A</fullName>
    </submittedName>
</protein>
<organism evidence="4 5">
    <name type="scientific">Clunio marinus</name>
    <dbReference type="NCBI Taxonomy" id="568069"/>
    <lineage>
        <taxon>Eukaryota</taxon>
        <taxon>Metazoa</taxon>
        <taxon>Ecdysozoa</taxon>
        <taxon>Arthropoda</taxon>
        <taxon>Hexapoda</taxon>
        <taxon>Insecta</taxon>
        <taxon>Pterygota</taxon>
        <taxon>Neoptera</taxon>
        <taxon>Endopterygota</taxon>
        <taxon>Diptera</taxon>
        <taxon>Nematocera</taxon>
        <taxon>Chironomoidea</taxon>
        <taxon>Chironomidae</taxon>
        <taxon>Clunio</taxon>
    </lineage>
</organism>
<dbReference type="AlphaFoldDB" id="A0A1J1IW25"/>
<sequence>MSSKPSTPVTQRRFQESEFSRIPVSLSPIPFRRTHSMRLRTNGNGLLNETTLKQHNRNFVQTRNNFERNHQQLKLNLWNNRRGSLTMDAKSDSNGIDSGGTDEIDHSPNNNLKQVNGNLRQSSSNKNDRGMTLNLNSPLGFQQRSPRTPQTPKTPNGIHYVKNTHSPKTPPVTPDRYADDDLDSLHSYSSMASSNCEHPYFARNGTTFSGRKMKYVVHCSNYAGQAGDEYLTPTQRAQKHLRRLKELLAAARVDLEQKDSEILRLTKEVVELRLFKASLSSPEECSKSSDCNSVPTVRENTTNDLHTPASEIASPMIEMVEDGFKSSPRHTMSANRTPLHHAVHAVQFIDKLGNSEMQSSFADSGHFEDITTSSIHSKDSFANTQDRASGSEDVDQVDPERQRLVQMYEEKIEELIKQHDGELNEEKRCNNNRVEALLERLAVANSRYCDLMPDYEQAKERIRELEREVESLQEKLGEQEDKTNKMYLHMYAKEQEAVASTSRASMESLPGPSRISVPELMHQLQVTQNELENIRVRNRDERYTQATGNQSMLSAKEAISLWLLGARKTMYKRMVDAHEMKPSRVDPEITLQFLKSAIYYFLTDKENSQGHLKAIESILGFTEKEKENIDKARNS</sequence>
<feature type="compositionally biased region" description="Polar residues" evidence="2">
    <location>
        <begin position="290"/>
        <end position="305"/>
    </location>
</feature>
<dbReference type="PROSITE" id="PS50913">
    <property type="entry name" value="GRIP"/>
    <property type="match status" value="1"/>
</dbReference>
<evidence type="ECO:0000256" key="2">
    <source>
        <dbReference type="SAM" id="MobiDB-lite"/>
    </source>
</evidence>
<dbReference type="Pfam" id="PF01465">
    <property type="entry name" value="GRIP"/>
    <property type="match status" value="1"/>
</dbReference>
<feature type="region of interest" description="Disordered" evidence="2">
    <location>
        <begin position="378"/>
        <end position="398"/>
    </location>
</feature>
<feature type="region of interest" description="Disordered" evidence="2">
    <location>
        <begin position="86"/>
        <end position="172"/>
    </location>
</feature>
<name>A0A1J1IW25_9DIPT</name>
<dbReference type="EMBL" id="CVRI01000058">
    <property type="protein sequence ID" value="CRL02745.1"/>
    <property type="molecule type" value="Genomic_DNA"/>
</dbReference>
<reference evidence="4 5" key="1">
    <citation type="submission" date="2015-04" db="EMBL/GenBank/DDBJ databases">
        <authorList>
            <person name="Syromyatnikov M.Y."/>
            <person name="Popov V.N."/>
        </authorList>
    </citation>
    <scope>NUCLEOTIDE SEQUENCE [LARGE SCALE GENOMIC DNA]</scope>
</reference>
<dbReference type="OrthoDB" id="5807119at2759"/>
<evidence type="ECO:0000256" key="1">
    <source>
        <dbReference type="SAM" id="Coils"/>
    </source>
</evidence>
<feature type="coiled-coil region" evidence="1">
    <location>
        <begin position="241"/>
        <end position="268"/>
    </location>
</feature>
<dbReference type="Proteomes" id="UP000183832">
    <property type="component" value="Unassembled WGS sequence"/>
</dbReference>
<dbReference type="InterPro" id="IPR000237">
    <property type="entry name" value="GRIP_dom"/>
</dbReference>
<accession>A0A1J1IW25</accession>
<evidence type="ECO:0000313" key="4">
    <source>
        <dbReference type="EMBL" id="CRL02745.1"/>
    </source>
</evidence>
<feature type="compositionally biased region" description="Polar residues" evidence="2">
    <location>
        <begin position="107"/>
        <end position="125"/>
    </location>
</feature>
<keyword evidence="5" id="KW-1185">Reference proteome</keyword>
<feature type="compositionally biased region" description="Polar residues" evidence="2">
    <location>
        <begin position="133"/>
        <end position="154"/>
    </location>
</feature>
<feature type="compositionally biased region" description="Polar residues" evidence="2">
    <location>
        <begin position="378"/>
        <end position="388"/>
    </location>
</feature>
<evidence type="ECO:0000259" key="3">
    <source>
        <dbReference type="PROSITE" id="PS50913"/>
    </source>
</evidence>
<feature type="domain" description="GRIP" evidence="3">
    <location>
        <begin position="584"/>
        <end position="632"/>
    </location>
</feature>
<gene>
    <name evidence="4" type="primary">putative quick-to-court</name>
    <name evidence="4" type="ORF">CLUMA_CG015845</name>
</gene>
<proteinExistence type="predicted"/>
<feature type="region of interest" description="Disordered" evidence="2">
    <location>
        <begin position="286"/>
        <end position="307"/>
    </location>
</feature>
<evidence type="ECO:0000313" key="5">
    <source>
        <dbReference type="Proteomes" id="UP000183832"/>
    </source>
</evidence>
<feature type="coiled-coil region" evidence="1">
    <location>
        <begin position="455"/>
        <end position="482"/>
    </location>
</feature>